<sequence length="212" mass="24734">MARGQPQEPREEEVWRYQVKVWSTAAVCLSVLSGCFIGSCWVVHDNYKMVKKLSEQQEPQNHSSHVHYVHEGEELQGTQLYCCPNFWSLFQSSCYFLSTELKTWTASERHCSALGAHLMVINTENEQQFILQKLDTAFAYYVGLSDPEEKHQWQWVDQSPYNESVTFWHPGEPNNHKECCVMLNSRNGNWGWNDVHCDVPQMSICEKLRINL</sequence>
<evidence type="ECO:0000256" key="2">
    <source>
        <dbReference type="ARBA" id="ARBA00023157"/>
    </source>
</evidence>
<evidence type="ECO:0000313" key="5">
    <source>
        <dbReference type="Proteomes" id="UP000694863"/>
    </source>
</evidence>
<gene>
    <name evidence="6" type="primary">LOC101649797</name>
</gene>
<dbReference type="InterPro" id="IPR016186">
    <property type="entry name" value="C-type_lectin-like/link_sf"/>
</dbReference>
<evidence type="ECO:0000259" key="4">
    <source>
        <dbReference type="PROSITE" id="PS50041"/>
    </source>
</evidence>
<dbReference type="PROSITE" id="PS51257">
    <property type="entry name" value="PROKAR_LIPOPROTEIN"/>
    <property type="match status" value="1"/>
</dbReference>
<keyword evidence="3" id="KW-0472">Membrane</keyword>
<evidence type="ECO:0000256" key="3">
    <source>
        <dbReference type="SAM" id="Phobius"/>
    </source>
</evidence>
<dbReference type="GeneID" id="101649797"/>
<keyword evidence="3" id="KW-0812">Transmembrane</keyword>
<keyword evidence="2" id="KW-1015">Disulfide bond</keyword>
<organism evidence="5 6">
    <name type="scientific">Echinops telfairi</name>
    <name type="common">Lesser hedgehog tenrec</name>
    <dbReference type="NCBI Taxonomy" id="9371"/>
    <lineage>
        <taxon>Eukaryota</taxon>
        <taxon>Metazoa</taxon>
        <taxon>Chordata</taxon>
        <taxon>Craniata</taxon>
        <taxon>Vertebrata</taxon>
        <taxon>Euteleostomi</taxon>
        <taxon>Mammalia</taxon>
        <taxon>Eutheria</taxon>
        <taxon>Afrotheria</taxon>
        <taxon>Tenrecidae</taxon>
        <taxon>Tenrecinae</taxon>
        <taxon>Echinops</taxon>
    </lineage>
</organism>
<feature type="transmembrane region" description="Helical" evidence="3">
    <location>
        <begin position="21"/>
        <end position="43"/>
    </location>
</feature>
<dbReference type="InterPro" id="IPR016187">
    <property type="entry name" value="CTDL_fold"/>
</dbReference>
<dbReference type="InterPro" id="IPR018378">
    <property type="entry name" value="C-type_lectin_CS"/>
</dbReference>
<name>A0ABM1VJZ4_ECHTE</name>
<keyword evidence="1" id="KW-0430">Lectin</keyword>
<dbReference type="PROSITE" id="PS00615">
    <property type="entry name" value="C_TYPE_LECTIN_1"/>
    <property type="match status" value="1"/>
</dbReference>
<evidence type="ECO:0000256" key="1">
    <source>
        <dbReference type="ARBA" id="ARBA00022734"/>
    </source>
</evidence>
<proteinExistence type="predicted"/>
<dbReference type="Proteomes" id="UP000694863">
    <property type="component" value="Unplaced"/>
</dbReference>
<evidence type="ECO:0000313" key="6">
    <source>
        <dbReference type="RefSeq" id="XP_030741571.1"/>
    </source>
</evidence>
<dbReference type="InterPro" id="IPR050111">
    <property type="entry name" value="C-type_lectin/snaclec_domain"/>
</dbReference>
<dbReference type="SUPFAM" id="SSF56436">
    <property type="entry name" value="C-type lectin-like"/>
    <property type="match status" value="1"/>
</dbReference>
<dbReference type="RefSeq" id="XP_030741571.1">
    <property type="nucleotide sequence ID" value="XM_030885711.1"/>
</dbReference>
<dbReference type="PROSITE" id="PS50041">
    <property type="entry name" value="C_TYPE_LECTIN_2"/>
    <property type="match status" value="1"/>
</dbReference>
<protein>
    <submittedName>
        <fullName evidence="6">C-type lectin domain family 4 member C</fullName>
    </submittedName>
</protein>
<accession>A0ABM1VJZ4</accession>
<reference evidence="6" key="1">
    <citation type="submission" date="2025-08" db="UniProtKB">
        <authorList>
            <consortium name="RefSeq"/>
        </authorList>
    </citation>
    <scope>IDENTIFICATION</scope>
</reference>
<dbReference type="InterPro" id="IPR001304">
    <property type="entry name" value="C-type_lectin-like"/>
</dbReference>
<feature type="domain" description="C-type lectin" evidence="4">
    <location>
        <begin position="90"/>
        <end position="206"/>
    </location>
</feature>
<keyword evidence="5" id="KW-1185">Reference proteome</keyword>
<dbReference type="PANTHER" id="PTHR22803">
    <property type="entry name" value="MANNOSE, PHOSPHOLIPASE, LECTIN RECEPTOR RELATED"/>
    <property type="match status" value="1"/>
</dbReference>
<dbReference type="Gene3D" id="3.10.100.10">
    <property type="entry name" value="Mannose-Binding Protein A, subunit A"/>
    <property type="match status" value="1"/>
</dbReference>
<dbReference type="CDD" id="cd03590">
    <property type="entry name" value="CLECT_DC-SIGN_like"/>
    <property type="match status" value="1"/>
</dbReference>
<keyword evidence="3" id="KW-1133">Transmembrane helix</keyword>
<dbReference type="InterPro" id="IPR033989">
    <property type="entry name" value="CD209-like_CTLD"/>
</dbReference>
<dbReference type="Pfam" id="PF00059">
    <property type="entry name" value="Lectin_C"/>
    <property type="match status" value="1"/>
</dbReference>
<dbReference type="SMART" id="SM00034">
    <property type="entry name" value="CLECT"/>
    <property type="match status" value="1"/>
</dbReference>